<name>A0A6J5L995_9CAUD</name>
<evidence type="ECO:0000313" key="2">
    <source>
        <dbReference type="EMBL" id="CAB4131071.1"/>
    </source>
</evidence>
<evidence type="ECO:0000256" key="1">
    <source>
        <dbReference type="SAM" id="Phobius"/>
    </source>
</evidence>
<feature type="transmembrane region" description="Helical" evidence="1">
    <location>
        <begin position="128"/>
        <end position="152"/>
    </location>
</feature>
<dbReference type="EMBL" id="LR796248">
    <property type="protein sequence ID" value="CAB4131071.1"/>
    <property type="molecule type" value="Genomic_DNA"/>
</dbReference>
<protein>
    <submittedName>
        <fullName evidence="2">Uncharacterized protein</fullName>
    </submittedName>
</protein>
<reference evidence="2" key="1">
    <citation type="submission" date="2020-04" db="EMBL/GenBank/DDBJ databases">
        <authorList>
            <person name="Chiriac C."/>
            <person name="Salcher M."/>
            <person name="Ghai R."/>
            <person name="Kavagutti S V."/>
        </authorList>
    </citation>
    <scope>NUCLEOTIDE SEQUENCE</scope>
</reference>
<organism evidence="2">
    <name type="scientific">uncultured Caudovirales phage</name>
    <dbReference type="NCBI Taxonomy" id="2100421"/>
    <lineage>
        <taxon>Viruses</taxon>
        <taxon>Duplodnaviria</taxon>
        <taxon>Heunggongvirae</taxon>
        <taxon>Uroviricota</taxon>
        <taxon>Caudoviricetes</taxon>
        <taxon>Peduoviridae</taxon>
        <taxon>Maltschvirus</taxon>
        <taxon>Maltschvirus maltsch</taxon>
    </lineage>
</organism>
<keyword evidence="1" id="KW-0472">Membrane</keyword>
<keyword evidence="1" id="KW-1133">Transmembrane helix</keyword>
<accession>A0A6J5L995</accession>
<gene>
    <name evidence="2" type="ORF">UFOVP122_52</name>
</gene>
<sequence length="155" mass="16406">MDPLTILALAKASYEAIKGGIAVGKEIQGMAKDMGSLFDSVAHLTRIAAAPHHGSLLSGKSAEQMAMEAYAAKAEADQMMADLKNHFVGEFGLAAWDEVVAATTKIKKDIKAAEIQAANEQAELMDSLASWAVGIILFLTIIAILALLSIAIMHR</sequence>
<proteinExistence type="predicted"/>
<keyword evidence="1" id="KW-0812">Transmembrane</keyword>